<evidence type="ECO:0000313" key="1">
    <source>
        <dbReference type="EMBL" id="CAB3984529.1"/>
    </source>
</evidence>
<organism evidence="1 2">
    <name type="scientific">Paramuricea clavata</name>
    <name type="common">Red gorgonian</name>
    <name type="synonym">Violescent sea-whip</name>
    <dbReference type="NCBI Taxonomy" id="317549"/>
    <lineage>
        <taxon>Eukaryota</taxon>
        <taxon>Metazoa</taxon>
        <taxon>Cnidaria</taxon>
        <taxon>Anthozoa</taxon>
        <taxon>Octocorallia</taxon>
        <taxon>Malacalcyonacea</taxon>
        <taxon>Plexauridae</taxon>
        <taxon>Paramuricea</taxon>
    </lineage>
</organism>
<sequence length="344" mass="38665">MARAFKVPVPKSYNNVTEAKLIQKGNNVWVQLPANMVTDKRMSRKSVYMDDFNVRPFNSHRYRNVKPKVVTRRSSYPQLHREFSYPRDHLIAGYSETNRGGLTTATDLNLNTSRKFGDPSNSFYEGMSKGRYYEGMKYKSGEPIQAFLPVMSGSGSAGLRMSHHYADPPAFETTRKISTARSYNDKARDALPGLGGGTLDTTYRNDTIDGGNFLENPLKRPDLVNYEVQRSVAIHTPVQRASSRSRYDHSTNIEPYSSFENSAKRHELEVLTKVNPCGIQFGEPSLDHLYKPSGFARSSGYKVMAPAYEHGNSTFAHTGSNTQGSFTVAPDWVSERKKAVVVRH</sequence>
<evidence type="ECO:0000313" key="2">
    <source>
        <dbReference type="Proteomes" id="UP001152795"/>
    </source>
</evidence>
<dbReference type="OrthoDB" id="10037682at2759"/>
<proteinExistence type="predicted"/>
<reference evidence="1" key="1">
    <citation type="submission" date="2020-04" db="EMBL/GenBank/DDBJ databases">
        <authorList>
            <person name="Alioto T."/>
            <person name="Alioto T."/>
            <person name="Gomez Garrido J."/>
        </authorList>
    </citation>
    <scope>NUCLEOTIDE SEQUENCE</scope>
    <source>
        <strain evidence="1">A484AB</strain>
    </source>
</reference>
<gene>
    <name evidence="1" type="ORF">PACLA_8A052402</name>
</gene>
<dbReference type="AlphaFoldDB" id="A0A6S7G6B8"/>
<keyword evidence="2" id="KW-1185">Reference proteome</keyword>
<comment type="caution">
    <text evidence="1">The sequence shown here is derived from an EMBL/GenBank/DDBJ whole genome shotgun (WGS) entry which is preliminary data.</text>
</comment>
<name>A0A6S7G6B8_PARCT</name>
<protein>
    <submittedName>
        <fullName evidence="1">Uncharacterized protein</fullName>
    </submittedName>
</protein>
<dbReference type="EMBL" id="CACRXK020000750">
    <property type="protein sequence ID" value="CAB3984529.1"/>
    <property type="molecule type" value="Genomic_DNA"/>
</dbReference>
<dbReference type="Proteomes" id="UP001152795">
    <property type="component" value="Unassembled WGS sequence"/>
</dbReference>
<accession>A0A6S7G6B8</accession>